<keyword evidence="4" id="KW-0929">Antimicrobial</keyword>
<dbReference type="GO" id="GO:0005576">
    <property type="term" value="C:extracellular region"/>
    <property type="evidence" value="ECO:0007669"/>
    <property type="project" value="UniProtKB-SubCell"/>
</dbReference>
<comment type="subcellular location">
    <subcellularLocation>
        <location evidence="1">Secreted</location>
    </subcellularLocation>
</comment>
<dbReference type="PROSITE" id="PS51019">
    <property type="entry name" value="REELIN"/>
    <property type="match status" value="1"/>
</dbReference>
<evidence type="ECO:0000256" key="7">
    <source>
        <dbReference type="ARBA" id="ARBA00022859"/>
    </source>
</evidence>
<comment type="similarity">
    <text evidence="2">Belongs to the insect defense protein family.</text>
</comment>
<evidence type="ECO:0000313" key="11">
    <source>
        <dbReference type="EMBL" id="CAL4117158.1"/>
    </source>
</evidence>
<evidence type="ECO:0000256" key="2">
    <source>
        <dbReference type="ARBA" id="ARBA00008501"/>
    </source>
</evidence>
<keyword evidence="6 9" id="KW-0732">Signal</keyword>
<dbReference type="PANTHER" id="PTHR45828:SF9">
    <property type="entry name" value="CELL WALL INTEGRITY AND STRESS RESPONSE COMPONENT 4-LIKE-RELATED"/>
    <property type="match status" value="1"/>
</dbReference>
<evidence type="ECO:0000313" key="12">
    <source>
        <dbReference type="Proteomes" id="UP001497623"/>
    </source>
</evidence>
<evidence type="ECO:0000256" key="5">
    <source>
        <dbReference type="ARBA" id="ARBA00022588"/>
    </source>
</evidence>
<evidence type="ECO:0000256" key="3">
    <source>
        <dbReference type="ARBA" id="ARBA00022525"/>
    </source>
</evidence>
<keyword evidence="7" id="KW-0391">Immunity</keyword>
<evidence type="ECO:0000256" key="4">
    <source>
        <dbReference type="ARBA" id="ARBA00022529"/>
    </source>
</evidence>
<feature type="signal peptide" evidence="9">
    <location>
        <begin position="1"/>
        <end position="21"/>
    </location>
</feature>
<gene>
    <name evidence="11" type="ORF">MNOR_LOCUS21129</name>
</gene>
<sequence>MKHLLFPVICLIACQLKQVASHSSGAPASACKDLIPQHADIVVQESPSPYSIITSGTSVYGTQRLNVTLKAELENTFKGFILQARKVDSQELLGAFSFPQRRAGGLPANIRKLDCDGGAAVTHKDSKAKTVVQVTWESSGYYEGNVVFVGSFVKDYTTVWVEVKSEEVQVTKSSDQPTTLPTPAYTDHMMTTASTSGSSRNINTLHGVPFLLGAMAVLHFSN</sequence>
<feature type="chain" id="PRO_5043785825" description="Reelin domain-containing protein" evidence="9">
    <location>
        <begin position="22"/>
        <end position="222"/>
    </location>
</feature>
<comment type="caution">
    <text evidence="11">The sequence shown here is derived from an EMBL/GenBank/DDBJ whole genome shotgun (WGS) entry which is preliminary data.</text>
</comment>
<dbReference type="GO" id="GO:0016020">
    <property type="term" value="C:membrane"/>
    <property type="evidence" value="ECO:0007669"/>
    <property type="project" value="TreeGrafter"/>
</dbReference>
<dbReference type="AlphaFoldDB" id="A0AAV2R5J7"/>
<reference evidence="11 12" key="1">
    <citation type="submission" date="2024-05" db="EMBL/GenBank/DDBJ databases">
        <authorList>
            <person name="Wallberg A."/>
        </authorList>
    </citation>
    <scope>NUCLEOTIDE SEQUENCE [LARGE SCALE GENOMIC DNA]</scope>
</reference>
<dbReference type="InterPro" id="IPR051237">
    <property type="entry name" value="Ferric-chelate_Red/DefProt"/>
</dbReference>
<evidence type="ECO:0000256" key="1">
    <source>
        <dbReference type="ARBA" id="ARBA00004613"/>
    </source>
</evidence>
<evidence type="ECO:0000256" key="6">
    <source>
        <dbReference type="ARBA" id="ARBA00022729"/>
    </source>
</evidence>
<dbReference type="PANTHER" id="PTHR45828">
    <property type="entry name" value="CYTOCHROME B561/FERRIC REDUCTASE TRANSMEMBRANE"/>
    <property type="match status" value="1"/>
</dbReference>
<organism evidence="11 12">
    <name type="scientific">Meganyctiphanes norvegica</name>
    <name type="common">Northern krill</name>
    <name type="synonym">Thysanopoda norvegica</name>
    <dbReference type="NCBI Taxonomy" id="48144"/>
    <lineage>
        <taxon>Eukaryota</taxon>
        <taxon>Metazoa</taxon>
        <taxon>Ecdysozoa</taxon>
        <taxon>Arthropoda</taxon>
        <taxon>Crustacea</taxon>
        <taxon>Multicrustacea</taxon>
        <taxon>Malacostraca</taxon>
        <taxon>Eumalacostraca</taxon>
        <taxon>Eucarida</taxon>
        <taxon>Euphausiacea</taxon>
        <taxon>Euphausiidae</taxon>
        <taxon>Meganyctiphanes</taxon>
    </lineage>
</organism>
<dbReference type="GO" id="GO:0045087">
    <property type="term" value="P:innate immune response"/>
    <property type="evidence" value="ECO:0007669"/>
    <property type="project" value="UniProtKB-KW"/>
</dbReference>
<dbReference type="Proteomes" id="UP001497623">
    <property type="component" value="Unassembled WGS sequence"/>
</dbReference>
<dbReference type="Pfam" id="PF02014">
    <property type="entry name" value="Reeler"/>
    <property type="match status" value="1"/>
</dbReference>
<protein>
    <recommendedName>
        <fullName evidence="10">Reelin domain-containing protein</fullName>
    </recommendedName>
</protein>
<evidence type="ECO:0000259" key="10">
    <source>
        <dbReference type="PROSITE" id="PS51019"/>
    </source>
</evidence>
<keyword evidence="8" id="KW-0044">Antibiotic</keyword>
<feature type="domain" description="Reelin" evidence="10">
    <location>
        <begin position="16"/>
        <end position="183"/>
    </location>
</feature>
<dbReference type="CDD" id="cd08544">
    <property type="entry name" value="Reeler"/>
    <property type="match status" value="1"/>
</dbReference>
<accession>A0AAV2R5J7</accession>
<evidence type="ECO:0000256" key="8">
    <source>
        <dbReference type="ARBA" id="ARBA00023022"/>
    </source>
</evidence>
<dbReference type="Gene3D" id="2.60.40.4060">
    <property type="entry name" value="Reeler domain"/>
    <property type="match status" value="1"/>
</dbReference>
<dbReference type="GO" id="GO:0042742">
    <property type="term" value="P:defense response to bacterium"/>
    <property type="evidence" value="ECO:0007669"/>
    <property type="project" value="UniProtKB-KW"/>
</dbReference>
<name>A0AAV2R5J7_MEGNR</name>
<dbReference type="EMBL" id="CAXKWB010016798">
    <property type="protein sequence ID" value="CAL4117158.1"/>
    <property type="molecule type" value="Genomic_DNA"/>
</dbReference>
<proteinExistence type="inferred from homology"/>
<keyword evidence="3" id="KW-0964">Secreted</keyword>
<dbReference type="InterPro" id="IPR002861">
    <property type="entry name" value="Reeler_dom"/>
</dbReference>
<dbReference type="InterPro" id="IPR042307">
    <property type="entry name" value="Reeler_sf"/>
</dbReference>
<keyword evidence="5" id="KW-0399">Innate immunity</keyword>
<evidence type="ECO:0000256" key="9">
    <source>
        <dbReference type="SAM" id="SignalP"/>
    </source>
</evidence>
<keyword evidence="12" id="KW-1185">Reference proteome</keyword>